<dbReference type="AlphaFoldDB" id="A0A2R5GLA4"/>
<sequence>MGRRAASWKRTVASALASWPGIVAAVAASNGGLVVGVRRLAVALFVAMLRLRKTVLSRTQGIVLGSVTSYAGKHFAQYVELLRWRRRVFYHRVHVVLLSWDPVADASFRIEKRTLLEGSLEDSILNGNHAAAKLCSGAAARCSAARPFVTQHLPSEERYQLLNNALNLISSLTPAGHIAEDIYPASTVGCWYVFGLTVDKYASPDRPETPDSKIRLTLVKEQVLLWICDPCHTAAVEFADQVFRYAIKLNATPLYNASQISPGCLPSASEQSSGACRGRLVRGTGQEEKALTQKLVVPTFDVSTSKSPNANDGGGGDVIFRNILHFSSNVFALGDLEATYFFAVPTTSIVRTVVGTFS</sequence>
<organism evidence="1 2">
    <name type="scientific">Hondaea fermentalgiana</name>
    <dbReference type="NCBI Taxonomy" id="2315210"/>
    <lineage>
        <taxon>Eukaryota</taxon>
        <taxon>Sar</taxon>
        <taxon>Stramenopiles</taxon>
        <taxon>Bigyra</taxon>
        <taxon>Labyrinthulomycetes</taxon>
        <taxon>Thraustochytrida</taxon>
        <taxon>Thraustochytriidae</taxon>
        <taxon>Hondaea</taxon>
    </lineage>
</organism>
<accession>A0A2R5GLA4</accession>
<keyword evidence="2" id="KW-1185">Reference proteome</keyword>
<dbReference type="EMBL" id="BEYU01000097">
    <property type="protein sequence ID" value="GBG31415.1"/>
    <property type="molecule type" value="Genomic_DNA"/>
</dbReference>
<dbReference type="InParanoid" id="A0A2R5GLA4"/>
<evidence type="ECO:0000313" key="1">
    <source>
        <dbReference type="EMBL" id="GBG31415.1"/>
    </source>
</evidence>
<proteinExistence type="predicted"/>
<protein>
    <submittedName>
        <fullName evidence="1">Uncharacterized protein</fullName>
    </submittedName>
</protein>
<dbReference type="Proteomes" id="UP000241890">
    <property type="component" value="Unassembled WGS sequence"/>
</dbReference>
<reference evidence="1 2" key="1">
    <citation type="submission" date="2017-12" db="EMBL/GenBank/DDBJ databases">
        <title>Sequencing, de novo assembly and annotation of complete genome of a new Thraustochytrid species, strain FCC1311.</title>
        <authorList>
            <person name="Sedici K."/>
            <person name="Godart F."/>
            <person name="Aiese Cigliano R."/>
            <person name="Sanseverino W."/>
            <person name="Barakat M."/>
            <person name="Ortet P."/>
            <person name="Marechal E."/>
            <person name="Cagnac O."/>
            <person name="Amato A."/>
        </authorList>
    </citation>
    <scope>NUCLEOTIDE SEQUENCE [LARGE SCALE GENOMIC DNA]</scope>
</reference>
<evidence type="ECO:0000313" key="2">
    <source>
        <dbReference type="Proteomes" id="UP000241890"/>
    </source>
</evidence>
<comment type="caution">
    <text evidence="1">The sequence shown here is derived from an EMBL/GenBank/DDBJ whole genome shotgun (WGS) entry which is preliminary data.</text>
</comment>
<name>A0A2R5GLA4_9STRA</name>
<gene>
    <name evidence="1" type="ORF">FCC1311_076392</name>
</gene>